<proteinExistence type="predicted"/>
<dbReference type="GO" id="GO:0000981">
    <property type="term" value="F:DNA-binding transcription factor activity, RNA polymerase II-specific"/>
    <property type="evidence" value="ECO:0007669"/>
    <property type="project" value="InterPro"/>
</dbReference>
<feature type="region of interest" description="Disordered" evidence="2">
    <location>
        <begin position="83"/>
        <end position="108"/>
    </location>
</feature>
<dbReference type="AlphaFoldDB" id="A0A9P4LAE0"/>
<comment type="caution">
    <text evidence="4">The sequence shown here is derived from an EMBL/GenBank/DDBJ whole genome shotgun (WGS) entry which is preliminary data.</text>
</comment>
<dbReference type="PROSITE" id="PS50048">
    <property type="entry name" value="ZN2_CY6_FUNGAL_2"/>
    <property type="match status" value="1"/>
</dbReference>
<feature type="compositionally biased region" description="Polar residues" evidence="2">
    <location>
        <begin position="84"/>
        <end position="101"/>
    </location>
</feature>
<dbReference type="GeneID" id="63853894"/>
<name>A0A9P4LAE0_9PLEO</name>
<evidence type="ECO:0000313" key="4">
    <source>
        <dbReference type="EMBL" id="KAF1848286.1"/>
    </source>
</evidence>
<sequence>MNYDYTLPPITEAPLWAAENSSQPGHRRTTSRPSTGGKALRRSCDRCHAQKLKCSGSKDFLAKCERCARAGLDCVYSTRASKKTAPSLQDGDNQGMRTPDSTGMAPLLDGTENELQFSDVDFHGLLSSAGNHYGFTTPDSYHSSQQSPRNSSIMLHGFETPPLHDSSGYSNLAHALVETPAGGLPAGQLDDALEQLPAIAYRLKNISRKVAVVCSGQDIHKYPIGEVFTIFKQLSGVLEQDSSLRQSPQEQSVDDSFRQKSALIAAQCYVSGVRIIVSLSTRWLHHLNSLTRMSYTSPERPFTAEPVYPPLQEGRHGRSSDNLGTLRRDLDFDGLYSHLDPIGYSLNCASLTISTSIKLLVEIEDLLGVQPKKGVRATPNYADAKRYGNSAL</sequence>
<protein>
    <recommendedName>
        <fullName evidence="3">Zn(2)-C6 fungal-type domain-containing protein</fullName>
    </recommendedName>
</protein>
<evidence type="ECO:0000313" key="5">
    <source>
        <dbReference type="Proteomes" id="UP000800039"/>
    </source>
</evidence>
<feature type="domain" description="Zn(2)-C6 fungal-type" evidence="3">
    <location>
        <begin position="43"/>
        <end position="76"/>
    </location>
</feature>
<evidence type="ECO:0000259" key="3">
    <source>
        <dbReference type="PROSITE" id="PS50048"/>
    </source>
</evidence>
<gene>
    <name evidence="4" type="ORF">K460DRAFT_403578</name>
</gene>
<dbReference type="EMBL" id="ML976615">
    <property type="protein sequence ID" value="KAF1848286.1"/>
    <property type="molecule type" value="Genomic_DNA"/>
</dbReference>
<feature type="compositionally biased region" description="Polar residues" evidence="2">
    <location>
        <begin position="137"/>
        <end position="153"/>
    </location>
</feature>
<dbReference type="CDD" id="cd00067">
    <property type="entry name" value="GAL4"/>
    <property type="match status" value="1"/>
</dbReference>
<dbReference type="Pfam" id="PF00172">
    <property type="entry name" value="Zn_clus"/>
    <property type="match status" value="1"/>
</dbReference>
<evidence type="ECO:0000256" key="1">
    <source>
        <dbReference type="ARBA" id="ARBA00023242"/>
    </source>
</evidence>
<feature type="region of interest" description="Disordered" evidence="2">
    <location>
        <begin position="15"/>
        <end position="40"/>
    </location>
</feature>
<dbReference type="InterPro" id="IPR001138">
    <property type="entry name" value="Zn2Cys6_DnaBD"/>
</dbReference>
<reference evidence="4" key="1">
    <citation type="submission" date="2020-01" db="EMBL/GenBank/DDBJ databases">
        <authorList>
            <consortium name="DOE Joint Genome Institute"/>
            <person name="Haridas S."/>
            <person name="Albert R."/>
            <person name="Binder M."/>
            <person name="Bloem J."/>
            <person name="Labutti K."/>
            <person name="Salamov A."/>
            <person name="Andreopoulos B."/>
            <person name="Baker S.E."/>
            <person name="Barry K."/>
            <person name="Bills G."/>
            <person name="Bluhm B.H."/>
            <person name="Cannon C."/>
            <person name="Castanera R."/>
            <person name="Culley D.E."/>
            <person name="Daum C."/>
            <person name="Ezra D."/>
            <person name="Gonzalez J.B."/>
            <person name="Henrissat B."/>
            <person name="Kuo A."/>
            <person name="Liang C."/>
            <person name="Lipzen A."/>
            <person name="Lutzoni F."/>
            <person name="Magnuson J."/>
            <person name="Mondo S."/>
            <person name="Nolan M."/>
            <person name="Ohm R."/>
            <person name="Pangilinan J."/>
            <person name="Park H.-J."/>
            <person name="Ramirez L."/>
            <person name="Alfaro M."/>
            <person name="Sun H."/>
            <person name="Tritt A."/>
            <person name="Yoshinaga Y."/>
            <person name="Zwiers L.-H."/>
            <person name="Turgeon B.G."/>
            <person name="Goodwin S.B."/>
            <person name="Spatafora J.W."/>
            <person name="Crous P.W."/>
            <person name="Grigoriev I.V."/>
        </authorList>
    </citation>
    <scope>NUCLEOTIDE SEQUENCE</scope>
    <source>
        <strain evidence="4">CBS 394.84</strain>
    </source>
</reference>
<evidence type="ECO:0000256" key="2">
    <source>
        <dbReference type="SAM" id="MobiDB-lite"/>
    </source>
</evidence>
<dbReference type="SMART" id="SM00066">
    <property type="entry name" value="GAL4"/>
    <property type="match status" value="1"/>
</dbReference>
<dbReference type="Gene3D" id="4.10.240.10">
    <property type="entry name" value="Zn(2)-C6 fungal-type DNA-binding domain"/>
    <property type="match status" value="1"/>
</dbReference>
<keyword evidence="5" id="KW-1185">Reference proteome</keyword>
<dbReference type="RefSeq" id="XP_040790849.1">
    <property type="nucleotide sequence ID" value="XM_040936644.1"/>
</dbReference>
<dbReference type="InterPro" id="IPR036864">
    <property type="entry name" value="Zn2-C6_fun-type_DNA-bd_sf"/>
</dbReference>
<dbReference type="Proteomes" id="UP000800039">
    <property type="component" value="Unassembled WGS sequence"/>
</dbReference>
<dbReference type="SUPFAM" id="SSF57701">
    <property type="entry name" value="Zn2/Cys6 DNA-binding domain"/>
    <property type="match status" value="1"/>
</dbReference>
<dbReference type="PROSITE" id="PS00463">
    <property type="entry name" value="ZN2_CY6_FUNGAL_1"/>
    <property type="match status" value="1"/>
</dbReference>
<dbReference type="GO" id="GO:0008270">
    <property type="term" value="F:zinc ion binding"/>
    <property type="evidence" value="ECO:0007669"/>
    <property type="project" value="InterPro"/>
</dbReference>
<dbReference type="OrthoDB" id="3915506at2759"/>
<feature type="region of interest" description="Disordered" evidence="2">
    <location>
        <begin position="137"/>
        <end position="159"/>
    </location>
</feature>
<organism evidence="4 5">
    <name type="scientific">Cucurbitaria berberidis CBS 394.84</name>
    <dbReference type="NCBI Taxonomy" id="1168544"/>
    <lineage>
        <taxon>Eukaryota</taxon>
        <taxon>Fungi</taxon>
        <taxon>Dikarya</taxon>
        <taxon>Ascomycota</taxon>
        <taxon>Pezizomycotina</taxon>
        <taxon>Dothideomycetes</taxon>
        <taxon>Pleosporomycetidae</taxon>
        <taxon>Pleosporales</taxon>
        <taxon>Pleosporineae</taxon>
        <taxon>Cucurbitariaceae</taxon>
        <taxon>Cucurbitaria</taxon>
    </lineage>
</organism>
<keyword evidence="1" id="KW-0539">Nucleus</keyword>
<accession>A0A9P4LAE0</accession>
<dbReference type="PANTHER" id="PTHR31668">
    <property type="entry name" value="GLUCOSE TRANSPORT TRANSCRIPTION REGULATOR RGT1-RELATED-RELATED"/>
    <property type="match status" value="1"/>
</dbReference>
<dbReference type="InterPro" id="IPR050797">
    <property type="entry name" value="Carb_Metab_Trans_Reg"/>
</dbReference>